<evidence type="ECO:0000313" key="1">
    <source>
        <dbReference type="EMBL" id="KKQ86581.1"/>
    </source>
</evidence>
<protein>
    <submittedName>
        <fullName evidence="1">Uncharacterized protein</fullName>
    </submittedName>
</protein>
<dbReference type="AlphaFoldDB" id="A0A0G0PBB0"/>
<dbReference type="InterPro" id="IPR008928">
    <property type="entry name" value="6-hairpin_glycosidase_sf"/>
</dbReference>
<accession>A0A0G0PBB0</accession>
<dbReference type="Proteomes" id="UP000033934">
    <property type="component" value="Unassembled WGS sequence"/>
</dbReference>
<name>A0A0G0PBB0_9BACT</name>
<dbReference type="SUPFAM" id="SSF48208">
    <property type="entry name" value="Six-hairpin glycosidases"/>
    <property type="match status" value="1"/>
</dbReference>
<organism evidence="1 2">
    <name type="scientific">Berkelbacteria bacterium GW2011_GWA2_38_9</name>
    <dbReference type="NCBI Taxonomy" id="1618334"/>
    <lineage>
        <taxon>Bacteria</taxon>
        <taxon>Candidatus Berkelbacteria</taxon>
    </lineage>
</organism>
<dbReference type="EMBL" id="LBVO01000067">
    <property type="protein sequence ID" value="KKQ86581.1"/>
    <property type="molecule type" value="Genomic_DNA"/>
</dbReference>
<gene>
    <name evidence="1" type="ORF">UT11_C0067G0008</name>
</gene>
<sequence>MSIKSITIKSLYQNFYQDGFFKFEPDKPTFCIHINSLVNLGLSELGQTKKARDNMTNILKSPLYNSKLHLFYREINDKGQVTNNKINTCKNAVAALALYSVGIVNRANDVIDALFASPLFDKKSGLFFREYNSETNQVNHLIITQTNLWLVIVLVKLGQIDQAKRIMNSLEQIAFNRDYQLFNSEDCNYDEKKAHYNSLFSDDQALAIIAYKLLNRDDKAQKLARDLIESDLYDHQTGLFNRDITSGKVNDVKTSYKNALAGIALGLTEYQLELKMLQRSLTVNLYDMKSKLFNSSDKDQTKIPDNSMLALSALCKHIDIK</sequence>
<proteinExistence type="predicted"/>
<evidence type="ECO:0000313" key="2">
    <source>
        <dbReference type="Proteomes" id="UP000033934"/>
    </source>
</evidence>
<reference evidence="1 2" key="1">
    <citation type="journal article" date="2015" name="Nature">
        <title>rRNA introns, odd ribosomes, and small enigmatic genomes across a large radiation of phyla.</title>
        <authorList>
            <person name="Brown C.T."/>
            <person name="Hug L.A."/>
            <person name="Thomas B.C."/>
            <person name="Sharon I."/>
            <person name="Castelle C.J."/>
            <person name="Singh A."/>
            <person name="Wilkins M.J."/>
            <person name="Williams K.H."/>
            <person name="Banfield J.F."/>
        </authorList>
    </citation>
    <scope>NUCLEOTIDE SEQUENCE [LARGE SCALE GENOMIC DNA]</scope>
</reference>
<dbReference type="GO" id="GO:0005975">
    <property type="term" value="P:carbohydrate metabolic process"/>
    <property type="evidence" value="ECO:0007669"/>
    <property type="project" value="InterPro"/>
</dbReference>
<comment type="caution">
    <text evidence="1">The sequence shown here is derived from an EMBL/GenBank/DDBJ whole genome shotgun (WGS) entry which is preliminary data.</text>
</comment>